<dbReference type="Pfam" id="PF00930">
    <property type="entry name" value="DPPIV_N"/>
    <property type="match status" value="1"/>
</dbReference>
<dbReference type="Gene3D" id="2.140.10.30">
    <property type="entry name" value="Dipeptidylpeptidase IV, N-terminal domain"/>
    <property type="match status" value="1"/>
</dbReference>
<dbReference type="InterPro" id="IPR002471">
    <property type="entry name" value="Pept_S9_AS"/>
</dbReference>
<dbReference type="InterPro" id="IPR029058">
    <property type="entry name" value="AB_hydrolase_fold"/>
</dbReference>
<protein>
    <submittedName>
        <fullName evidence="5">Prolyl oligopeptidase family serine peptidase</fullName>
    </submittedName>
</protein>
<dbReference type="Gene3D" id="3.40.50.1820">
    <property type="entry name" value="alpha/beta hydrolase"/>
    <property type="match status" value="1"/>
</dbReference>
<dbReference type="Proteomes" id="UP001431926">
    <property type="component" value="Chromosome"/>
</dbReference>
<keyword evidence="2" id="KW-0378">Hydrolase</keyword>
<dbReference type="Pfam" id="PF00326">
    <property type="entry name" value="Peptidase_S9"/>
    <property type="match status" value="1"/>
</dbReference>
<dbReference type="InterPro" id="IPR050278">
    <property type="entry name" value="Serine_Prot_S9B/DPPIV"/>
</dbReference>
<dbReference type="EMBL" id="CP109491">
    <property type="protein sequence ID" value="WUX37115.1"/>
    <property type="molecule type" value="Genomic_DNA"/>
</dbReference>
<organism evidence="5 6">
    <name type="scientific">Streptomyces anulatus</name>
    <name type="common">Streptomyces chrysomallus</name>
    <dbReference type="NCBI Taxonomy" id="1892"/>
    <lineage>
        <taxon>Bacteria</taxon>
        <taxon>Bacillati</taxon>
        <taxon>Actinomycetota</taxon>
        <taxon>Actinomycetes</taxon>
        <taxon>Kitasatosporales</taxon>
        <taxon>Streptomycetaceae</taxon>
        <taxon>Streptomyces</taxon>
    </lineage>
</organism>
<dbReference type="PANTHER" id="PTHR11731:SF193">
    <property type="entry name" value="DIPEPTIDYL PEPTIDASE 9"/>
    <property type="match status" value="1"/>
</dbReference>
<feature type="domain" description="Dipeptidylpeptidase IV N-terminal" evidence="4">
    <location>
        <begin position="111"/>
        <end position="345"/>
    </location>
</feature>
<dbReference type="SUPFAM" id="SSF53474">
    <property type="entry name" value="alpha/beta-Hydrolases"/>
    <property type="match status" value="1"/>
</dbReference>
<dbReference type="InterPro" id="IPR002469">
    <property type="entry name" value="Peptidase_S9B_N"/>
</dbReference>
<dbReference type="InterPro" id="IPR001375">
    <property type="entry name" value="Peptidase_S9_cat"/>
</dbReference>
<proteinExistence type="predicted"/>
<name>A0ABZ1ZEC0_STRAQ</name>
<evidence type="ECO:0000256" key="1">
    <source>
        <dbReference type="ARBA" id="ARBA00022670"/>
    </source>
</evidence>
<accession>A0ABZ1ZEC0</accession>
<evidence type="ECO:0000259" key="3">
    <source>
        <dbReference type="Pfam" id="PF00326"/>
    </source>
</evidence>
<sequence length="708" mass="76584">MTSQKLSFPRQQARTQRFTLGAPRAFTVSPDETRVIFLRSMSGTDRTTRLWVLDPANGEERVAADPEVLLGGSAEKLSAQERARRERTREGSSGIVSYAVDAAAELAAFALSGKVYVAELRAGTARALPVPGPVIDPRPSPDGRHVAYVAKGALRVVGAGGEGDRALAEPENSHVTYGLAEFIAAEELHRYRGFWWSPESDRLLVARADDSPVQRWYIADPAHPERKPAEIAYPAAGTPNAEVRLFVMDLEGDRREVVWDRAAFPYLAQVHWSSAGAPLLLVQARDQRSQQYLAVDTETGATRIVHVDEDPVWLDLFPGVPAWAPDGRLVRIVDEGGARVLAVGDRLLTGSQLHVQSVLDIGESDILVSAVAGEDAVEPEIGQIHVYRVNELGIERISEGVGVHSAVRSGGLSVVVSAVPEEPGATAWVVRDGKRLTRIPSFAQEPVLSPRVTLTEGGAHRIPCAVLLPSDYQEADGPLPVLMDPYGGPHGRRVVAAHNAHLTSQWFADQGFAVVVADGRGAPGRSPAWEKAVRDNLVMTMEDQVEALHGLAGRFPLDLSRVAIRGWSYGGYLAGLAVLRRPDVFHAAVVGAPVTDQRLYDTHYTERYLGDPATQPEVYAYNSLLTDDGLSEPADEVRPMMIVHGLADDNVVVAHALRLSSALLAAGRPHEVLPLSGVTHMTPQEQVAENLLLLQVDFLKRSLGMTGA</sequence>
<evidence type="ECO:0000256" key="2">
    <source>
        <dbReference type="ARBA" id="ARBA00022801"/>
    </source>
</evidence>
<keyword evidence="1" id="KW-0645">Protease</keyword>
<evidence type="ECO:0000259" key="4">
    <source>
        <dbReference type="Pfam" id="PF00930"/>
    </source>
</evidence>
<evidence type="ECO:0000313" key="6">
    <source>
        <dbReference type="Proteomes" id="UP001431926"/>
    </source>
</evidence>
<dbReference type="PROSITE" id="PS00708">
    <property type="entry name" value="PRO_ENDOPEP_SER"/>
    <property type="match status" value="1"/>
</dbReference>
<reference evidence="5" key="1">
    <citation type="submission" date="2022-10" db="EMBL/GenBank/DDBJ databases">
        <title>The complete genomes of actinobacterial strains from the NBC collection.</title>
        <authorList>
            <person name="Joergensen T.S."/>
            <person name="Alvarez Arevalo M."/>
            <person name="Sterndorff E.B."/>
            <person name="Faurdal D."/>
            <person name="Vuksanovic O."/>
            <person name="Mourched A.-S."/>
            <person name="Charusanti P."/>
            <person name="Shaw S."/>
            <person name="Blin K."/>
            <person name="Weber T."/>
        </authorList>
    </citation>
    <scope>NUCLEOTIDE SEQUENCE</scope>
    <source>
        <strain evidence="5">NBC_01436</strain>
    </source>
</reference>
<keyword evidence="6" id="KW-1185">Reference proteome</keyword>
<dbReference type="SUPFAM" id="SSF82171">
    <property type="entry name" value="DPP6 N-terminal domain-like"/>
    <property type="match status" value="1"/>
</dbReference>
<dbReference type="InterPro" id="IPR002470">
    <property type="entry name" value="Peptidase_S9A"/>
</dbReference>
<dbReference type="PANTHER" id="PTHR11731">
    <property type="entry name" value="PROTEASE FAMILY S9B,C DIPEPTIDYL-PEPTIDASE IV-RELATED"/>
    <property type="match status" value="1"/>
</dbReference>
<dbReference type="RefSeq" id="WP_329355922.1">
    <property type="nucleotide sequence ID" value="NZ_CP109490.1"/>
</dbReference>
<gene>
    <name evidence="5" type="ORF">OG367_13100</name>
</gene>
<dbReference type="PRINTS" id="PR00862">
    <property type="entry name" value="PROLIGOPTASE"/>
</dbReference>
<evidence type="ECO:0000313" key="5">
    <source>
        <dbReference type="EMBL" id="WUX37115.1"/>
    </source>
</evidence>
<feature type="domain" description="Peptidase S9 prolyl oligopeptidase catalytic" evidence="3">
    <location>
        <begin position="503"/>
        <end position="705"/>
    </location>
</feature>